<feature type="signal peptide" evidence="10">
    <location>
        <begin position="1"/>
        <end position="23"/>
    </location>
</feature>
<dbReference type="Gene3D" id="2.60.120.380">
    <property type="match status" value="1"/>
</dbReference>
<dbReference type="InterPro" id="IPR007280">
    <property type="entry name" value="Peptidase_C_arc/bac"/>
</dbReference>
<evidence type="ECO:0000259" key="12">
    <source>
        <dbReference type="Pfam" id="PF13205"/>
    </source>
</evidence>
<evidence type="ECO:0000256" key="1">
    <source>
        <dbReference type="ARBA" id="ARBA00004613"/>
    </source>
</evidence>
<evidence type="ECO:0000256" key="3">
    <source>
        <dbReference type="ARBA" id="ARBA00022525"/>
    </source>
</evidence>
<keyword evidence="13" id="KW-0255">Endonuclease</keyword>
<proteinExistence type="inferred from homology"/>
<evidence type="ECO:0000256" key="9">
    <source>
        <dbReference type="ARBA" id="ARBA00023145"/>
    </source>
</evidence>
<evidence type="ECO:0000313" key="14">
    <source>
        <dbReference type="Proteomes" id="UP000521199"/>
    </source>
</evidence>
<dbReference type="Proteomes" id="UP000521199">
    <property type="component" value="Unassembled WGS sequence"/>
</dbReference>
<keyword evidence="9" id="KW-0865">Zymogen</keyword>
<reference evidence="13 14" key="1">
    <citation type="submission" date="2020-08" db="EMBL/GenBank/DDBJ databases">
        <title>Genomic Encyclopedia of Type Strains, Phase IV (KMG-IV): sequencing the most valuable type-strain genomes for metagenomic binning, comparative biology and taxonomic classification.</title>
        <authorList>
            <person name="Goeker M."/>
        </authorList>
    </citation>
    <scope>NUCLEOTIDE SEQUENCE [LARGE SCALE GENOMIC DNA]</scope>
    <source>
        <strain evidence="13 14">DSM 24163</strain>
    </source>
</reference>
<evidence type="ECO:0000256" key="2">
    <source>
        <dbReference type="ARBA" id="ARBA00006429"/>
    </source>
</evidence>
<dbReference type="Pfam" id="PF04231">
    <property type="entry name" value="Endonuclease_1"/>
    <property type="match status" value="1"/>
</dbReference>
<dbReference type="InterPro" id="IPR007346">
    <property type="entry name" value="Endonuclease-I"/>
</dbReference>
<evidence type="ECO:0000256" key="4">
    <source>
        <dbReference type="ARBA" id="ARBA00022670"/>
    </source>
</evidence>
<dbReference type="InterPro" id="IPR032812">
    <property type="entry name" value="SbsA_Ig"/>
</dbReference>
<feature type="chain" id="PRO_5030629929" evidence="10">
    <location>
        <begin position="24"/>
        <end position="670"/>
    </location>
</feature>
<keyword evidence="3" id="KW-0964">Secreted</keyword>
<dbReference type="Pfam" id="PF04151">
    <property type="entry name" value="PPC"/>
    <property type="match status" value="1"/>
</dbReference>
<evidence type="ECO:0000256" key="10">
    <source>
        <dbReference type="SAM" id="SignalP"/>
    </source>
</evidence>
<dbReference type="GO" id="GO:0004519">
    <property type="term" value="F:endonuclease activity"/>
    <property type="evidence" value="ECO:0007669"/>
    <property type="project" value="UniProtKB-KW"/>
</dbReference>
<dbReference type="FunFam" id="2.60.120.380:FF:000013">
    <property type="entry name" value="Alkaline serine protease"/>
    <property type="match status" value="1"/>
</dbReference>
<comment type="similarity">
    <text evidence="2">Belongs to the EndA/NucM nuclease family.</text>
</comment>
<organism evidence="13 14">
    <name type="scientific">Chiayiivirga flava</name>
    <dbReference type="NCBI Taxonomy" id="659595"/>
    <lineage>
        <taxon>Bacteria</taxon>
        <taxon>Pseudomonadati</taxon>
        <taxon>Pseudomonadota</taxon>
        <taxon>Gammaproteobacteria</taxon>
        <taxon>Lysobacterales</taxon>
        <taxon>Lysobacteraceae</taxon>
        <taxon>Chiayiivirga</taxon>
    </lineage>
</organism>
<evidence type="ECO:0000259" key="11">
    <source>
        <dbReference type="Pfam" id="PF04151"/>
    </source>
</evidence>
<dbReference type="PANTHER" id="PTHR33607">
    <property type="entry name" value="ENDONUCLEASE-1"/>
    <property type="match status" value="1"/>
</dbReference>
<keyword evidence="14" id="KW-1185">Reference proteome</keyword>
<dbReference type="Pfam" id="PF13205">
    <property type="entry name" value="Big_5"/>
    <property type="match status" value="1"/>
</dbReference>
<keyword evidence="6 10" id="KW-0732">Signal</keyword>
<evidence type="ECO:0000256" key="8">
    <source>
        <dbReference type="ARBA" id="ARBA00022825"/>
    </source>
</evidence>
<name>A0A7W8D6H1_9GAMM</name>
<comment type="subcellular location">
    <subcellularLocation>
        <location evidence="1">Secreted</location>
    </subcellularLocation>
</comment>
<dbReference type="InterPro" id="IPR044925">
    <property type="entry name" value="His-Me_finger_sf"/>
</dbReference>
<keyword evidence="4" id="KW-0645">Protease</keyword>
<dbReference type="GO" id="GO:0008236">
    <property type="term" value="F:serine-type peptidase activity"/>
    <property type="evidence" value="ECO:0007669"/>
    <property type="project" value="UniProtKB-KW"/>
</dbReference>
<accession>A0A7W8D6H1</accession>
<dbReference type="RefSeq" id="WP_183961364.1">
    <property type="nucleotide sequence ID" value="NZ_JACHHP010000004.1"/>
</dbReference>
<evidence type="ECO:0000256" key="7">
    <source>
        <dbReference type="ARBA" id="ARBA00022801"/>
    </source>
</evidence>
<dbReference type="SUPFAM" id="SSF54060">
    <property type="entry name" value="His-Me finger endonucleases"/>
    <property type="match status" value="1"/>
</dbReference>
<evidence type="ECO:0000256" key="6">
    <source>
        <dbReference type="ARBA" id="ARBA00022729"/>
    </source>
</evidence>
<gene>
    <name evidence="13" type="ORF">HNQ52_002364</name>
</gene>
<sequence length="670" mass="68603">MMHRSLRSAAGAAFWIAMGTANADVFINELHYDNVGTDSNEKIEIIAPAGTNLAGWKIVLYNGSGGATYATYTLSGTTTNQCGGHGTAVVTVPASPGLQNGGPDGLALVDASNAVVQFLSYEGTFTASNGPAAGMTSSAIAQSETTDTPVGHSLRLTGTGTAYSQFTWAAPAASSFGACNPGQTLSGGGGGGGNVLVNGVPVSGLGAATNAALNYTIVVPSGAGNLVVATSGGSGDADLYVRHGTAPTTSTFDCRPYLSGNNETCTFASPASGTWHVMVRAYSAFSGVTLAGSYTSGGGDSAPTVVSTVPASGASNVAVDSNLVVTFSEPVTAGSGAFGLACGASGTHAVVRSGGPTTFTLNPSIDFGPLETCTLTIVASQVLDQDGTPTALAGNVVRSFTTIGSGSGYYGAVNTGSAAALRSSLHPVIDDHVRFPYTGSGTDTWDVLAVADQDPMNASRVLDIYRNASLAKQTGGNDFYNREHTWPNSLGFPNDVASNSAYTDLHMLMVSDIGYNSARGNKPYDNCNASCTEYPTAATNGAGGGSGTYPGNSNWGNSSVFQVWHKFKGNVARAMFYMDLRYEGGTNAVTGTSEPDLRLTSDLSLVVGTGGNASVAYMGKLSTLLLWHQQDPVDTAEQLRNEVVYSYQGNRNPFVDHPEWVACIYGGVCN</sequence>
<keyword evidence="7" id="KW-0378">Hydrolase</keyword>
<dbReference type="GO" id="GO:0005576">
    <property type="term" value="C:extracellular region"/>
    <property type="evidence" value="ECO:0007669"/>
    <property type="project" value="UniProtKB-SubCell"/>
</dbReference>
<dbReference type="GO" id="GO:0006508">
    <property type="term" value="P:proteolysis"/>
    <property type="evidence" value="ECO:0007669"/>
    <property type="project" value="UniProtKB-KW"/>
</dbReference>
<dbReference type="AlphaFoldDB" id="A0A7W8D6H1"/>
<feature type="domain" description="Peptidase C-terminal archaeal/bacterial" evidence="11">
    <location>
        <begin position="215"/>
        <end position="281"/>
    </location>
</feature>
<comment type="caution">
    <text evidence="13">The sequence shown here is derived from an EMBL/GenBank/DDBJ whole genome shotgun (WGS) entry which is preliminary data.</text>
</comment>
<evidence type="ECO:0000256" key="5">
    <source>
        <dbReference type="ARBA" id="ARBA00022722"/>
    </source>
</evidence>
<keyword evidence="8" id="KW-0720">Serine protease</keyword>
<keyword evidence="5" id="KW-0540">Nuclease</keyword>
<protein>
    <submittedName>
        <fullName evidence="13">Endonuclease I</fullName>
    </submittedName>
</protein>
<dbReference type="PANTHER" id="PTHR33607:SF2">
    <property type="entry name" value="ENDONUCLEASE-1"/>
    <property type="match status" value="1"/>
</dbReference>
<feature type="domain" description="SbsA Ig-like" evidence="12">
    <location>
        <begin position="301"/>
        <end position="402"/>
    </location>
</feature>
<dbReference type="EMBL" id="JACHHP010000004">
    <property type="protein sequence ID" value="MBB5208814.1"/>
    <property type="molecule type" value="Genomic_DNA"/>
</dbReference>
<evidence type="ECO:0000313" key="13">
    <source>
        <dbReference type="EMBL" id="MBB5208814.1"/>
    </source>
</evidence>